<gene>
    <name evidence="2" type="ORF">L596_018677</name>
</gene>
<keyword evidence="1" id="KW-0472">Membrane</keyword>
<protein>
    <submittedName>
        <fullName evidence="2">Uncharacterized protein</fullName>
    </submittedName>
</protein>
<reference evidence="2 3" key="1">
    <citation type="journal article" date="2015" name="Genome Biol.">
        <title>Comparative genomics of Steinernema reveals deeply conserved gene regulatory networks.</title>
        <authorList>
            <person name="Dillman A.R."/>
            <person name="Macchietto M."/>
            <person name="Porter C.F."/>
            <person name="Rogers A."/>
            <person name="Williams B."/>
            <person name="Antoshechkin I."/>
            <person name="Lee M.M."/>
            <person name="Goodwin Z."/>
            <person name="Lu X."/>
            <person name="Lewis E.E."/>
            <person name="Goodrich-Blair H."/>
            <person name="Stock S.P."/>
            <person name="Adams B.J."/>
            <person name="Sternberg P.W."/>
            <person name="Mortazavi A."/>
        </authorList>
    </citation>
    <scope>NUCLEOTIDE SEQUENCE [LARGE SCALE GENOMIC DNA]</scope>
    <source>
        <strain evidence="2 3">ALL</strain>
    </source>
</reference>
<name>A0A4U5N5V2_STECR</name>
<keyword evidence="3" id="KW-1185">Reference proteome</keyword>
<dbReference type="EMBL" id="AZBU02000005">
    <property type="protein sequence ID" value="TKR77764.1"/>
    <property type="molecule type" value="Genomic_DNA"/>
</dbReference>
<keyword evidence="1" id="KW-1133">Transmembrane helix</keyword>
<reference evidence="2 3" key="2">
    <citation type="journal article" date="2019" name="G3 (Bethesda)">
        <title>Hybrid Assembly of the Genome of the Entomopathogenic Nematode Steinernema carpocapsae Identifies the X-Chromosome.</title>
        <authorList>
            <person name="Serra L."/>
            <person name="Macchietto M."/>
            <person name="Macias-Munoz A."/>
            <person name="McGill C.J."/>
            <person name="Rodriguez I.M."/>
            <person name="Rodriguez B."/>
            <person name="Murad R."/>
            <person name="Mortazavi A."/>
        </authorList>
    </citation>
    <scope>NUCLEOTIDE SEQUENCE [LARGE SCALE GENOMIC DNA]</scope>
    <source>
        <strain evidence="2 3">ALL</strain>
    </source>
</reference>
<proteinExistence type="predicted"/>
<evidence type="ECO:0000313" key="2">
    <source>
        <dbReference type="EMBL" id="TKR77764.1"/>
    </source>
</evidence>
<feature type="transmembrane region" description="Helical" evidence="1">
    <location>
        <begin position="94"/>
        <end position="115"/>
    </location>
</feature>
<organism evidence="2 3">
    <name type="scientific">Steinernema carpocapsae</name>
    <name type="common">Entomopathogenic nematode</name>
    <dbReference type="NCBI Taxonomy" id="34508"/>
    <lineage>
        <taxon>Eukaryota</taxon>
        <taxon>Metazoa</taxon>
        <taxon>Ecdysozoa</taxon>
        <taxon>Nematoda</taxon>
        <taxon>Chromadorea</taxon>
        <taxon>Rhabditida</taxon>
        <taxon>Tylenchina</taxon>
        <taxon>Panagrolaimomorpha</taxon>
        <taxon>Strongyloidoidea</taxon>
        <taxon>Steinernematidae</taxon>
        <taxon>Steinernema</taxon>
    </lineage>
</organism>
<accession>A0A4U5N5V2</accession>
<evidence type="ECO:0000256" key="1">
    <source>
        <dbReference type="SAM" id="Phobius"/>
    </source>
</evidence>
<comment type="caution">
    <text evidence="2">The sequence shown here is derived from an EMBL/GenBank/DDBJ whole genome shotgun (WGS) entry which is preliminary data.</text>
</comment>
<dbReference type="Proteomes" id="UP000298663">
    <property type="component" value="Unassembled WGS sequence"/>
</dbReference>
<sequence length="121" mass="13645">MNPRIFKTQSLPVSTVDALQHLNLVISDAVTEKLQKALIARFHIHVDPLRQSEVMLLYNESSSLKHTTVNGSFKNTLKRLRHFCLCASPTRTSLGSSVFLLLISAALHLSIDFLFSEKIHF</sequence>
<dbReference type="AlphaFoldDB" id="A0A4U5N5V2"/>
<evidence type="ECO:0000313" key="3">
    <source>
        <dbReference type="Proteomes" id="UP000298663"/>
    </source>
</evidence>
<keyword evidence="1" id="KW-0812">Transmembrane</keyword>